<proteinExistence type="predicted"/>
<name>A0A154P728_DUFNO</name>
<organism evidence="1 2">
    <name type="scientific">Dufourea novaeangliae</name>
    <name type="common">Sweat bee</name>
    <dbReference type="NCBI Taxonomy" id="178035"/>
    <lineage>
        <taxon>Eukaryota</taxon>
        <taxon>Metazoa</taxon>
        <taxon>Ecdysozoa</taxon>
        <taxon>Arthropoda</taxon>
        <taxon>Hexapoda</taxon>
        <taxon>Insecta</taxon>
        <taxon>Pterygota</taxon>
        <taxon>Neoptera</taxon>
        <taxon>Endopterygota</taxon>
        <taxon>Hymenoptera</taxon>
        <taxon>Apocrita</taxon>
        <taxon>Aculeata</taxon>
        <taxon>Apoidea</taxon>
        <taxon>Anthophila</taxon>
        <taxon>Halictidae</taxon>
        <taxon>Rophitinae</taxon>
        <taxon>Dufourea</taxon>
    </lineage>
</organism>
<accession>A0A154P728</accession>
<dbReference type="EMBL" id="KQ434822">
    <property type="protein sequence ID" value="KZC07144.1"/>
    <property type="molecule type" value="Genomic_DNA"/>
</dbReference>
<evidence type="ECO:0000313" key="2">
    <source>
        <dbReference type="Proteomes" id="UP000076502"/>
    </source>
</evidence>
<evidence type="ECO:0000313" key="1">
    <source>
        <dbReference type="EMBL" id="KZC07144.1"/>
    </source>
</evidence>
<sequence length="71" mass="8465">MELLLVIARRFSQRTGRTCFVRKKNTRTAMGYKVHWRNNNRQPNNKNEGIDCGTTKLGEKKRIQRKEFLLN</sequence>
<gene>
    <name evidence="1" type="ORF">WN55_08526</name>
</gene>
<protein>
    <submittedName>
        <fullName evidence="1">Uncharacterized protein</fullName>
    </submittedName>
</protein>
<keyword evidence="2" id="KW-1185">Reference proteome</keyword>
<reference evidence="1 2" key="1">
    <citation type="submission" date="2015-07" db="EMBL/GenBank/DDBJ databases">
        <title>The genome of Dufourea novaeangliae.</title>
        <authorList>
            <person name="Pan H."/>
            <person name="Kapheim K."/>
        </authorList>
    </citation>
    <scope>NUCLEOTIDE SEQUENCE [LARGE SCALE GENOMIC DNA]</scope>
    <source>
        <strain evidence="1">0120121106</strain>
        <tissue evidence="1">Whole body</tissue>
    </source>
</reference>
<dbReference type="Proteomes" id="UP000076502">
    <property type="component" value="Unassembled WGS sequence"/>
</dbReference>
<dbReference type="AlphaFoldDB" id="A0A154P728"/>